<accession>A0A822VCW7</accession>
<comment type="caution">
    <text evidence="1">The sequence shown here is derived from an EMBL/GenBank/DDBJ whole genome shotgun (WGS) entry which is preliminary data.</text>
</comment>
<organism evidence="1 2">
    <name type="scientific">Agrobacterium tumefaciens str. B6</name>
    <dbReference type="NCBI Taxonomy" id="1183423"/>
    <lineage>
        <taxon>Bacteria</taxon>
        <taxon>Pseudomonadati</taxon>
        <taxon>Pseudomonadota</taxon>
        <taxon>Alphaproteobacteria</taxon>
        <taxon>Hyphomicrobiales</taxon>
        <taxon>Rhizobiaceae</taxon>
        <taxon>Rhizobium/Agrobacterium group</taxon>
        <taxon>Agrobacterium</taxon>
        <taxon>Agrobacterium tumefaciens complex</taxon>
    </lineage>
</organism>
<dbReference type="AlphaFoldDB" id="A0A822VCW7"/>
<evidence type="ECO:0000313" key="2">
    <source>
        <dbReference type="Proteomes" id="UP000192074"/>
    </source>
</evidence>
<proteinExistence type="predicted"/>
<dbReference type="Proteomes" id="UP000192074">
    <property type="component" value="Unassembled WGS sequence"/>
</dbReference>
<evidence type="ECO:0000313" key="1">
    <source>
        <dbReference type="EMBL" id="CVI25339.1"/>
    </source>
</evidence>
<gene>
    <name evidence="1" type="ORF">AGR4A_pAt30154</name>
</gene>
<sequence length="24" mass="2667">MQCSYALGNQVTVQALFKVLALLR</sequence>
<reference evidence="1 2" key="1">
    <citation type="submission" date="2016-01" db="EMBL/GenBank/DDBJ databases">
        <authorList>
            <person name="Regsiter A."/>
            <person name="william w."/>
        </authorList>
    </citation>
    <scope>NUCLEOTIDE SEQUENCE [LARGE SCALE GENOMIC DNA]</scope>
    <source>
        <strain evidence="1 2">B6</strain>
    </source>
</reference>
<name>A0A822VCW7_AGRTU</name>
<dbReference type="EMBL" id="FCNL01000042">
    <property type="protein sequence ID" value="CVI25339.1"/>
    <property type="molecule type" value="Genomic_DNA"/>
</dbReference>
<protein>
    <submittedName>
        <fullName evidence="1">Uncharacterized protein</fullName>
    </submittedName>
</protein>